<reference evidence="1" key="1">
    <citation type="submission" date="2020-11" db="EMBL/GenBank/DDBJ databases">
        <title>Isolation and identification of active actinomycetes.</title>
        <authorList>
            <person name="Sun X."/>
        </authorList>
    </citation>
    <scope>NUCLEOTIDE SEQUENCE</scope>
    <source>
        <strain evidence="1">NEAU-A11</strain>
    </source>
</reference>
<comment type="caution">
    <text evidence="1">The sequence shown here is derived from an EMBL/GenBank/DDBJ whole genome shotgun (WGS) entry which is preliminary data.</text>
</comment>
<accession>A0A931G0Q4</accession>
<dbReference type="RefSeq" id="WP_196416069.1">
    <property type="nucleotide sequence ID" value="NZ_JADQTO010000010.1"/>
</dbReference>
<organism evidence="1 2">
    <name type="scientific">Actinoplanes aureus</name>
    <dbReference type="NCBI Taxonomy" id="2792083"/>
    <lineage>
        <taxon>Bacteria</taxon>
        <taxon>Bacillati</taxon>
        <taxon>Actinomycetota</taxon>
        <taxon>Actinomycetes</taxon>
        <taxon>Micromonosporales</taxon>
        <taxon>Micromonosporaceae</taxon>
        <taxon>Actinoplanes</taxon>
    </lineage>
</organism>
<dbReference type="EMBL" id="JADQTO010000010">
    <property type="protein sequence ID" value="MBG0564301.1"/>
    <property type="molecule type" value="Genomic_DNA"/>
</dbReference>
<gene>
    <name evidence="1" type="ORF">I4J89_22900</name>
</gene>
<protein>
    <submittedName>
        <fullName evidence="1">Uncharacterized protein</fullName>
    </submittedName>
</protein>
<evidence type="ECO:0000313" key="2">
    <source>
        <dbReference type="Proteomes" id="UP000598146"/>
    </source>
</evidence>
<keyword evidence="2" id="KW-1185">Reference proteome</keyword>
<proteinExistence type="predicted"/>
<sequence>MTYPADSPVNAVRVERAGDHFRILLRRADGRMDVIQPASVRSGLRTPGDVLVELLAHGVPEEDAAHCVSEVEPGFDARAELERRSPVAAEVKFRRERSRS</sequence>
<dbReference type="Proteomes" id="UP000598146">
    <property type="component" value="Unassembled WGS sequence"/>
</dbReference>
<dbReference type="AlphaFoldDB" id="A0A931G0Q4"/>
<name>A0A931G0Q4_9ACTN</name>
<evidence type="ECO:0000313" key="1">
    <source>
        <dbReference type="EMBL" id="MBG0564301.1"/>
    </source>
</evidence>